<gene>
    <name evidence="3" type="ORF">GM1_004_02220</name>
</gene>
<feature type="transmembrane region" description="Helical" evidence="2">
    <location>
        <begin position="74"/>
        <end position="95"/>
    </location>
</feature>
<keyword evidence="2" id="KW-0472">Membrane</keyword>
<dbReference type="EMBL" id="BAOP01000004">
    <property type="protein sequence ID" value="GAC78777.1"/>
    <property type="molecule type" value="Genomic_DNA"/>
</dbReference>
<keyword evidence="2" id="KW-1133">Transmembrane helix</keyword>
<feature type="transmembrane region" description="Helical" evidence="2">
    <location>
        <begin position="156"/>
        <end position="179"/>
    </location>
</feature>
<protein>
    <submittedName>
        <fullName evidence="3">Uncharacterized protein</fullName>
    </submittedName>
</protein>
<feature type="compositionally biased region" description="Acidic residues" evidence="1">
    <location>
        <begin position="244"/>
        <end position="254"/>
    </location>
</feature>
<feature type="region of interest" description="Disordered" evidence="1">
    <location>
        <begin position="221"/>
        <end position="254"/>
    </location>
</feature>
<organism evidence="3 4">
    <name type="scientific">Gordonia malaquae NBRC 108250</name>
    <dbReference type="NCBI Taxonomy" id="1223542"/>
    <lineage>
        <taxon>Bacteria</taxon>
        <taxon>Bacillati</taxon>
        <taxon>Actinomycetota</taxon>
        <taxon>Actinomycetes</taxon>
        <taxon>Mycobacteriales</taxon>
        <taxon>Gordoniaceae</taxon>
        <taxon>Gordonia</taxon>
    </lineage>
</organism>
<sequence length="254" mass="27637">MGADMYEKERAAWLRAGRGQGIASRMRRVDLLDRAASRRDRDQAGLAGAAAVQAISKSSSWTWTHKPGGEWRGWVKWAALPMAALLLPSVPGVYLGRYGYRVLERSVGPKLGRRMLWVGAAFAVLGTVAFIARVALTDWPRLGVAYGVGRFFPGDWILLGGLAGWAQWTVVVALGTVAYQVWAWGWAGAPTPGPAAPKKRADGTWTAPSNKVEFEVDRGEEYVPPAPAPEPAAEPEVAPGGYWDVEDHDEEETR</sequence>
<reference evidence="3 4" key="1">
    <citation type="submission" date="2013-02" db="EMBL/GenBank/DDBJ databases">
        <title>Whole genome shotgun sequence of Gordonia malaquae NBRC 108250.</title>
        <authorList>
            <person name="Yoshida I."/>
            <person name="Hosoyama A."/>
            <person name="Tsuchikane K."/>
            <person name="Ando Y."/>
            <person name="Baba S."/>
            <person name="Ohji S."/>
            <person name="Hamada M."/>
            <person name="Tamura T."/>
            <person name="Yamazoe A."/>
            <person name="Yamazaki S."/>
            <person name="Fujita N."/>
        </authorList>
    </citation>
    <scope>NUCLEOTIDE SEQUENCE [LARGE SCALE GENOMIC DNA]</scope>
    <source>
        <strain evidence="3 4">NBRC 108250</strain>
    </source>
</reference>
<dbReference type="eggNOG" id="ENOG5031W72">
    <property type="taxonomic scope" value="Bacteria"/>
</dbReference>
<evidence type="ECO:0000256" key="2">
    <source>
        <dbReference type="SAM" id="Phobius"/>
    </source>
</evidence>
<dbReference type="Proteomes" id="UP000035009">
    <property type="component" value="Unassembled WGS sequence"/>
</dbReference>
<dbReference type="OrthoDB" id="4380314at2"/>
<dbReference type="STRING" id="410332.SAMN04488550_2905"/>
<keyword evidence="4" id="KW-1185">Reference proteome</keyword>
<evidence type="ECO:0000256" key="1">
    <source>
        <dbReference type="SAM" id="MobiDB-lite"/>
    </source>
</evidence>
<feature type="transmembrane region" description="Helical" evidence="2">
    <location>
        <begin position="116"/>
        <end position="136"/>
    </location>
</feature>
<dbReference type="RefSeq" id="WP_008376908.1">
    <property type="nucleotide sequence ID" value="NZ_BAOP01000004.1"/>
</dbReference>
<evidence type="ECO:0000313" key="4">
    <source>
        <dbReference type="Proteomes" id="UP000035009"/>
    </source>
</evidence>
<proteinExistence type="predicted"/>
<evidence type="ECO:0000313" key="3">
    <source>
        <dbReference type="EMBL" id="GAC78777.1"/>
    </source>
</evidence>
<comment type="caution">
    <text evidence="3">The sequence shown here is derived from an EMBL/GenBank/DDBJ whole genome shotgun (WGS) entry which is preliminary data.</text>
</comment>
<dbReference type="AlphaFoldDB" id="M3UTT7"/>
<accession>M3UTT7</accession>
<name>M3UTT7_GORML</name>
<keyword evidence="2" id="KW-0812">Transmembrane</keyword>